<reference evidence="8" key="1">
    <citation type="submission" date="2025-08" db="UniProtKB">
        <authorList>
            <consortium name="RefSeq"/>
        </authorList>
    </citation>
    <scope>IDENTIFICATION</scope>
    <source>
        <tissue evidence="8">Tentacle</tissue>
    </source>
</reference>
<evidence type="ECO:0000256" key="2">
    <source>
        <dbReference type="ARBA" id="ARBA00004532"/>
    </source>
</evidence>
<comment type="subcellular location">
    <subcellularLocation>
        <location evidence="2">Nematocyst</location>
    </subcellularLocation>
    <subcellularLocation>
        <location evidence="1">Target cell membrane</location>
    </subcellularLocation>
</comment>
<name>A0A6P8IDH9_ACTTE</name>
<keyword evidence="4" id="KW-0472">Membrane</keyword>
<dbReference type="InterPro" id="IPR015926">
    <property type="entry name" value="Cytolysin/lectin"/>
</dbReference>
<protein>
    <submittedName>
        <fullName evidence="8">Uncharacterized protein LOC116299719</fullName>
    </submittedName>
</protein>
<dbReference type="GeneID" id="116299719"/>
<organism evidence="7 8">
    <name type="scientific">Actinia tenebrosa</name>
    <name type="common">Australian red waratah sea anemone</name>
    <dbReference type="NCBI Taxonomy" id="6105"/>
    <lineage>
        <taxon>Eukaryota</taxon>
        <taxon>Metazoa</taxon>
        <taxon>Cnidaria</taxon>
        <taxon>Anthozoa</taxon>
        <taxon>Hexacorallia</taxon>
        <taxon>Actiniaria</taxon>
        <taxon>Actiniidae</taxon>
        <taxon>Actinia</taxon>
    </lineage>
</organism>
<dbReference type="OrthoDB" id="10272630at2759"/>
<dbReference type="InterPro" id="IPR050677">
    <property type="entry name" value="Actinoporin_PFT"/>
</dbReference>
<dbReference type="GO" id="GO:0042151">
    <property type="term" value="C:nematocyst"/>
    <property type="evidence" value="ECO:0007669"/>
    <property type="project" value="UniProtKB-SubCell"/>
</dbReference>
<feature type="chain" id="PRO_5028058387" evidence="6">
    <location>
        <begin position="24"/>
        <end position="220"/>
    </location>
</feature>
<evidence type="ECO:0000256" key="4">
    <source>
        <dbReference type="ARBA" id="ARBA00023298"/>
    </source>
</evidence>
<evidence type="ECO:0000256" key="3">
    <source>
        <dbReference type="ARBA" id="ARBA00022537"/>
    </source>
</evidence>
<evidence type="ECO:0000256" key="6">
    <source>
        <dbReference type="SAM" id="SignalP"/>
    </source>
</evidence>
<dbReference type="PANTHER" id="PTHR40388:SF1">
    <property type="entry name" value="BRYOPORIN"/>
    <property type="match status" value="1"/>
</dbReference>
<dbReference type="KEGG" id="aten:116299719"/>
<dbReference type="RefSeq" id="XP_031564297.1">
    <property type="nucleotide sequence ID" value="XM_031708437.1"/>
</dbReference>
<keyword evidence="6" id="KW-0732">Signal</keyword>
<evidence type="ECO:0000313" key="8">
    <source>
        <dbReference type="RefSeq" id="XP_031564297.1"/>
    </source>
</evidence>
<keyword evidence="4" id="KW-1053">Target membrane</keyword>
<dbReference type="SUPFAM" id="SSF63724">
    <property type="entry name" value="Cytolysin/lectin"/>
    <property type="match status" value="1"/>
</dbReference>
<evidence type="ECO:0000256" key="5">
    <source>
        <dbReference type="ARBA" id="ARBA00023331"/>
    </source>
</evidence>
<keyword evidence="3" id="KW-1052">Target cell membrane</keyword>
<gene>
    <name evidence="8" type="primary">LOC116299719</name>
</gene>
<dbReference type="GO" id="GO:0044218">
    <property type="term" value="C:other organism cell membrane"/>
    <property type="evidence" value="ECO:0007669"/>
    <property type="project" value="UniProtKB-KW"/>
</dbReference>
<evidence type="ECO:0000313" key="7">
    <source>
        <dbReference type="Proteomes" id="UP000515163"/>
    </source>
</evidence>
<evidence type="ECO:0000256" key="1">
    <source>
        <dbReference type="ARBA" id="ARBA00004175"/>
    </source>
</evidence>
<accession>A0A6P8IDH9</accession>
<dbReference type="PANTHER" id="PTHR40388">
    <property type="entry name" value="BRYOPORIN"/>
    <property type="match status" value="1"/>
</dbReference>
<feature type="signal peptide" evidence="6">
    <location>
        <begin position="1"/>
        <end position="23"/>
    </location>
</feature>
<dbReference type="InParanoid" id="A0A6P8IDH9"/>
<proteinExistence type="predicted"/>
<dbReference type="Gene3D" id="2.60.270.20">
    <property type="entry name" value="Cytolysin/lectin"/>
    <property type="match status" value="1"/>
</dbReference>
<keyword evidence="5" id="KW-0166">Nematocyst</keyword>
<keyword evidence="7" id="KW-1185">Reference proteome</keyword>
<dbReference type="AlphaFoldDB" id="A0A6P8IDH9"/>
<dbReference type="Proteomes" id="UP000515163">
    <property type="component" value="Unplaced"/>
</dbReference>
<sequence length="220" mass="24553">MKMNWIILLGLVIGSSPFAQNSGLTSKTVDTGANRRDFEQFKKTAKEYEPAASELGKMMSGVLSMVGVDNAVSISLTNNHQLDLTDPHWYIVDGKFDAPPPDVLRNNETMVITFERHPSTFWGLKGTEGVLTYNIGNSYLLIVWSAVWRSTNRLLVKIINQDPNPGRNLEASTLFKTYKKEAWEAGDYGKWHFGTNTMINCKFIAAMGNGDKAPLQVFLS</sequence>